<feature type="transmembrane region" description="Helical" evidence="6">
    <location>
        <begin position="174"/>
        <end position="192"/>
    </location>
</feature>
<dbReference type="Pfam" id="PF03706">
    <property type="entry name" value="LPG_synthase_TM"/>
    <property type="match status" value="1"/>
</dbReference>
<evidence type="ECO:0000256" key="4">
    <source>
        <dbReference type="ARBA" id="ARBA00022989"/>
    </source>
</evidence>
<keyword evidence="8" id="KW-1185">Reference proteome</keyword>
<dbReference type="EMBL" id="JACDXX010000001">
    <property type="protein sequence ID" value="MCB5408420.1"/>
    <property type="molecule type" value="Genomic_DNA"/>
</dbReference>
<reference evidence="7 8" key="1">
    <citation type="submission" date="2020-07" db="EMBL/GenBank/DDBJ databases">
        <title>Pseudogemmobacter sp. nov., isolated from poultry manure in Taiwan.</title>
        <authorList>
            <person name="Lin S.-Y."/>
            <person name="Tang Y.-S."/>
            <person name="Young C.-C."/>
        </authorList>
    </citation>
    <scope>NUCLEOTIDE SEQUENCE [LARGE SCALE GENOMIC DNA]</scope>
    <source>
        <strain evidence="7 8">CC-YST710</strain>
    </source>
</reference>
<feature type="transmembrane region" description="Helical" evidence="6">
    <location>
        <begin position="16"/>
        <end position="34"/>
    </location>
</feature>
<comment type="caution">
    <text evidence="7">The sequence shown here is derived from an EMBL/GenBank/DDBJ whole genome shotgun (WGS) entry which is preliminary data.</text>
</comment>
<dbReference type="Proteomes" id="UP001198571">
    <property type="component" value="Unassembled WGS sequence"/>
</dbReference>
<evidence type="ECO:0000256" key="3">
    <source>
        <dbReference type="ARBA" id="ARBA00022692"/>
    </source>
</evidence>
<feature type="transmembrane region" description="Helical" evidence="6">
    <location>
        <begin position="130"/>
        <end position="153"/>
    </location>
</feature>
<comment type="subcellular location">
    <subcellularLocation>
        <location evidence="1">Cell membrane</location>
        <topology evidence="1">Multi-pass membrane protein</topology>
    </subcellularLocation>
</comment>
<organism evidence="7 8">
    <name type="scientific">Pseudogemmobacter faecipullorum</name>
    <dbReference type="NCBI Taxonomy" id="2755041"/>
    <lineage>
        <taxon>Bacteria</taxon>
        <taxon>Pseudomonadati</taxon>
        <taxon>Pseudomonadota</taxon>
        <taxon>Alphaproteobacteria</taxon>
        <taxon>Rhodobacterales</taxon>
        <taxon>Paracoccaceae</taxon>
        <taxon>Pseudogemmobacter</taxon>
    </lineage>
</organism>
<evidence type="ECO:0000313" key="8">
    <source>
        <dbReference type="Proteomes" id="UP001198571"/>
    </source>
</evidence>
<name>A0ABS8CGW5_9RHOB</name>
<keyword evidence="5 6" id="KW-0472">Membrane</keyword>
<evidence type="ECO:0000313" key="7">
    <source>
        <dbReference type="EMBL" id="MCB5408420.1"/>
    </source>
</evidence>
<feature type="transmembrane region" description="Helical" evidence="6">
    <location>
        <begin position="241"/>
        <end position="265"/>
    </location>
</feature>
<feature type="transmembrane region" description="Helical" evidence="6">
    <location>
        <begin position="86"/>
        <end position="110"/>
    </location>
</feature>
<evidence type="ECO:0000256" key="1">
    <source>
        <dbReference type="ARBA" id="ARBA00004651"/>
    </source>
</evidence>
<evidence type="ECO:0000256" key="5">
    <source>
        <dbReference type="ARBA" id="ARBA00023136"/>
    </source>
</evidence>
<evidence type="ECO:0000256" key="2">
    <source>
        <dbReference type="ARBA" id="ARBA00022475"/>
    </source>
</evidence>
<feature type="transmembrane region" description="Helical" evidence="6">
    <location>
        <begin position="212"/>
        <end position="234"/>
    </location>
</feature>
<keyword evidence="2" id="KW-1003">Cell membrane</keyword>
<keyword evidence="4 6" id="KW-1133">Transmembrane helix</keyword>
<protein>
    <submittedName>
        <fullName evidence="7">UPF0104 family protein</fullName>
    </submittedName>
</protein>
<evidence type="ECO:0000256" key="6">
    <source>
        <dbReference type="SAM" id="Phobius"/>
    </source>
</evidence>
<proteinExistence type="predicted"/>
<dbReference type="InterPro" id="IPR022791">
    <property type="entry name" value="L-PG_synthase/AglD"/>
</dbReference>
<sequence>MTPGSSSSGGANWKNFIWPLIGLLAITISCWFLYHELKDMSWADLKAAFRAIPPLHWLMIIGCTLACYVNLALYDVIALQHLRKKVNFAFVTGCALTTYSLAHTIGASAFSGAVIRYRAYTTKGLSGPEVGVLVAFCSLTFALAVMIVLGVAFALSPDLVARIGDFIPAEMARWLAYGTLALVAAYLISAALKLPELKIRNFRLSYPSLPIAIKQVTVAPVEVLFAAGILYFALPEAGNPGYLVVMGVFVVGFSLALLSHAPGGIGVFELVVITGLPEFPPETVLAALLVFRLFYLIFPLVLGLVLVAGFEHGQLKAKREGTGG</sequence>
<feature type="transmembrane region" description="Helical" evidence="6">
    <location>
        <begin position="285"/>
        <end position="310"/>
    </location>
</feature>
<feature type="transmembrane region" description="Helical" evidence="6">
    <location>
        <begin position="54"/>
        <end position="74"/>
    </location>
</feature>
<keyword evidence="3 6" id="KW-0812">Transmembrane</keyword>
<accession>A0ABS8CGW5</accession>
<gene>
    <name evidence="7" type="ORF">H0485_00175</name>
</gene>